<accession>A0A368W3Z5</accession>
<dbReference type="InterPro" id="IPR005693">
    <property type="entry name" value="Mce"/>
</dbReference>
<dbReference type="InterPro" id="IPR024516">
    <property type="entry name" value="Mce_C"/>
</dbReference>
<dbReference type="GO" id="GO:0005576">
    <property type="term" value="C:extracellular region"/>
    <property type="evidence" value="ECO:0007669"/>
    <property type="project" value="TreeGrafter"/>
</dbReference>
<dbReference type="InterPro" id="IPR003399">
    <property type="entry name" value="Mce/MlaD"/>
</dbReference>
<dbReference type="AlphaFoldDB" id="A0A368W3Z5"/>
<feature type="compositionally biased region" description="Polar residues" evidence="1">
    <location>
        <begin position="402"/>
        <end position="421"/>
    </location>
</feature>
<dbReference type="Proteomes" id="UP000253495">
    <property type="component" value="Unassembled WGS sequence"/>
</dbReference>
<keyword evidence="5" id="KW-1185">Reference proteome</keyword>
<gene>
    <name evidence="4" type="ORF">DFQ14_101126</name>
</gene>
<evidence type="ECO:0000259" key="3">
    <source>
        <dbReference type="Pfam" id="PF11887"/>
    </source>
</evidence>
<organism evidence="4 5">
    <name type="scientific">Halopolyspora algeriensis</name>
    <dbReference type="NCBI Taxonomy" id="1500506"/>
    <lineage>
        <taxon>Bacteria</taxon>
        <taxon>Bacillati</taxon>
        <taxon>Actinomycetota</taxon>
        <taxon>Actinomycetes</taxon>
        <taxon>Actinomycetes incertae sedis</taxon>
        <taxon>Halopolyspora</taxon>
    </lineage>
</organism>
<protein>
    <submittedName>
        <fullName evidence="4">Virulence factor Mce-like protein</fullName>
    </submittedName>
</protein>
<proteinExistence type="predicted"/>
<feature type="domain" description="Mammalian cell entry C-terminal" evidence="3">
    <location>
        <begin position="129"/>
        <end position="305"/>
    </location>
</feature>
<reference evidence="4 5" key="1">
    <citation type="submission" date="2018-07" db="EMBL/GenBank/DDBJ databases">
        <title>Genomic Encyclopedia of Type Strains, Phase III (KMG-III): the genomes of soil and plant-associated and newly described type strains.</title>
        <authorList>
            <person name="Whitman W."/>
        </authorList>
    </citation>
    <scope>NUCLEOTIDE SEQUENCE [LARGE SCALE GENOMIC DNA]</scope>
    <source>
        <strain evidence="4 5">CECT 8575</strain>
    </source>
</reference>
<dbReference type="Pfam" id="PF11887">
    <property type="entry name" value="Mce4_CUP1"/>
    <property type="match status" value="1"/>
</dbReference>
<dbReference type="InterPro" id="IPR052336">
    <property type="entry name" value="MlaD_Phospholipid_Transporter"/>
</dbReference>
<dbReference type="PANTHER" id="PTHR33371">
    <property type="entry name" value="INTERMEMBRANE PHOSPHOLIPID TRANSPORT SYSTEM BINDING PROTEIN MLAD-RELATED"/>
    <property type="match status" value="1"/>
</dbReference>
<evidence type="ECO:0000313" key="5">
    <source>
        <dbReference type="Proteomes" id="UP000253495"/>
    </source>
</evidence>
<dbReference type="RefSeq" id="WP_114451055.1">
    <property type="nucleotide sequence ID" value="NZ_QPJC01000001.1"/>
</dbReference>
<dbReference type="PANTHER" id="PTHR33371:SF4">
    <property type="entry name" value="INTERMEMBRANE PHOSPHOLIPID TRANSPORT SYSTEM BINDING PROTEIN MLAD"/>
    <property type="match status" value="1"/>
</dbReference>
<evidence type="ECO:0000256" key="1">
    <source>
        <dbReference type="SAM" id="MobiDB-lite"/>
    </source>
</evidence>
<evidence type="ECO:0000313" key="4">
    <source>
        <dbReference type="EMBL" id="RCW46790.1"/>
    </source>
</evidence>
<dbReference type="OrthoDB" id="4516955at2"/>
<name>A0A368W3Z5_9ACTN</name>
<feature type="region of interest" description="Disordered" evidence="1">
    <location>
        <begin position="400"/>
        <end position="421"/>
    </location>
</feature>
<evidence type="ECO:0000259" key="2">
    <source>
        <dbReference type="Pfam" id="PF02470"/>
    </source>
</evidence>
<sequence length="421" mass="45255">MRSIKTAWAVRPSRLGKPPFTRTLALACTFTLLVTAAAWWLFFGANERRLTAYFDTAVGVYEGSEVRVLGVPVGRVEKVQPQPKKVRVAMTVRRDVKIPADAGAVAVSPSVVSGRYIQLAPVYEGGPTMDDGAVIGNERTVTPVEVDEIFSNLNKLNVALGPKGANSDGALSKLLETSAANLKGNGKLLSEMLKNFGQASSTLSGSSEDLFATVDKLQKFTSMLASKDEQVRRFNTQMREIQELFASERQDLGAALSELALALGKVESFVRNNREKLHSNVEQLNSVAQVLVEQQAALRKTLTYAPLALGNLQNTYNAASGTLDTRANINELNQPPIVLVCKLVQQTAPETGTALDKLPQGLTDLCKQLQGVIDGTVPLPTPAETISALQQGKLPELPLPVQRSSDAVFGTQQQSTEGGGR</sequence>
<dbReference type="Pfam" id="PF02470">
    <property type="entry name" value="MlaD"/>
    <property type="match status" value="1"/>
</dbReference>
<comment type="caution">
    <text evidence="4">The sequence shown here is derived from an EMBL/GenBank/DDBJ whole genome shotgun (WGS) entry which is preliminary data.</text>
</comment>
<feature type="domain" description="Mce/MlaD" evidence="2">
    <location>
        <begin position="48"/>
        <end position="121"/>
    </location>
</feature>
<dbReference type="EMBL" id="QPJC01000001">
    <property type="protein sequence ID" value="RCW46790.1"/>
    <property type="molecule type" value="Genomic_DNA"/>
</dbReference>
<dbReference type="NCBIfam" id="TIGR00996">
    <property type="entry name" value="Mtu_fam_mce"/>
    <property type="match status" value="1"/>
</dbReference>